<name>A0AAD6Y5D4_9AGAR</name>
<proteinExistence type="predicted"/>
<keyword evidence="3" id="KW-1185">Reference proteome</keyword>
<dbReference type="AlphaFoldDB" id="A0AAD6Y5D4"/>
<protein>
    <submittedName>
        <fullName evidence="2">Uncharacterized protein</fullName>
    </submittedName>
</protein>
<evidence type="ECO:0000313" key="2">
    <source>
        <dbReference type="EMBL" id="KAJ7192261.1"/>
    </source>
</evidence>
<gene>
    <name evidence="2" type="ORF">GGX14DRAFT_596054</name>
</gene>
<reference evidence="2" key="1">
    <citation type="submission" date="2023-03" db="EMBL/GenBank/DDBJ databases">
        <title>Massive genome expansion in bonnet fungi (Mycena s.s.) driven by repeated elements and novel gene families across ecological guilds.</title>
        <authorList>
            <consortium name="Lawrence Berkeley National Laboratory"/>
            <person name="Harder C.B."/>
            <person name="Miyauchi S."/>
            <person name="Viragh M."/>
            <person name="Kuo A."/>
            <person name="Thoen E."/>
            <person name="Andreopoulos B."/>
            <person name="Lu D."/>
            <person name="Skrede I."/>
            <person name="Drula E."/>
            <person name="Henrissat B."/>
            <person name="Morin E."/>
            <person name="Kohler A."/>
            <person name="Barry K."/>
            <person name="LaButti K."/>
            <person name="Morin E."/>
            <person name="Salamov A."/>
            <person name="Lipzen A."/>
            <person name="Mereny Z."/>
            <person name="Hegedus B."/>
            <person name="Baldrian P."/>
            <person name="Stursova M."/>
            <person name="Weitz H."/>
            <person name="Taylor A."/>
            <person name="Grigoriev I.V."/>
            <person name="Nagy L.G."/>
            <person name="Martin F."/>
            <person name="Kauserud H."/>
        </authorList>
    </citation>
    <scope>NUCLEOTIDE SEQUENCE</scope>
    <source>
        <strain evidence="2">9144</strain>
    </source>
</reference>
<comment type="caution">
    <text evidence="2">The sequence shown here is derived from an EMBL/GenBank/DDBJ whole genome shotgun (WGS) entry which is preliminary data.</text>
</comment>
<dbReference type="EMBL" id="JARJCW010000122">
    <property type="protein sequence ID" value="KAJ7192261.1"/>
    <property type="molecule type" value="Genomic_DNA"/>
</dbReference>
<organism evidence="2 3">
    <name type="scientific">Mycena pura</name>
    <dbReference type="NCBI Taxonomy" id="153505"/>
    <lineage>
        <taxon>Eukaryota</taxon>
        <taxon>Fungi</taxon>
        <taxon>Dikarya</taxon>
        <taxon>Basidiomycota</taxon>
        <taxon>Agaricomycotina</taxon>
        <taxon>Agaricomycetes</taxon>
        <taxon>Agaricomycetidae</taxon>
        <taxon>Agaricales</taxon>
        <taxon>Marasmiineae</taxon>
        <taxon>Mycenaceae</taxon>
        <taxon>Mycena</taxon>
    </lineage>
</organism>
<feature type="region of interest" description="Disordered" evidence="1">
    <location>
        <begin position="119"/>
        <end position="162"/>
    </location>
</feature>
<evidence type="ECO:0000313" key="3">
    <source>
        <dbReference type="Proteomes" id="UP001219525"/>
    </source>
</evidence>
<dbReference type="Proteomes" id="UP001219525">
    <property type="component" value="Unassembled WGS sequence"/>
</dbReference>
<sequence>MAGAPVLDIDAPAGRRARQTSGRASRAACIAPRAERKSVRDDWAGRGECKREGIVVSSRRTEVRERESVQGECEKGTESQPERKEGKAEDTHSTSSSNSYHSDQRMRIERYWRKYLRGASVAASHRGDTDTDTERRRMERPRTENDSKEETHVHNTTNTTKETTLARARQSLKGLVNGKQLVNKWYKRIHRRRLVYPRRARTDTKDIHKLFVTRRVMAVRNVRPVPQLVSLMATTLKLLLPQCGASVRFWQCCIRTLALSSSKNSGPTGRHAQTVFEHAFESYAGRVIYIPIGIFLVLYTFTI</sequence>
<accession>A0AAD6Y5D4</accession>
<feature type="compositionally biased region" description="Basic and acidic residues" evidence="1">
    <location>
        <begin position="125"/>
        <end position="153"/>
    </location>
</feature>
<feature type="compositionally biased region" description="Basic and acidic residues" evidence="1">
    <location>
        <begin position="33"/>
        <end position="92"/>
    </location>
</feature>
<feature type="region of interest" description="Disordered" evidence="1">
    <location>
        <begin position="1"/>
        <end position="104"/>
    </location>
</feature>
<evidence type="ECO:0000256" key="1">
    <source>
        <dbReference type="SAM" id="MobiDB-lite"/>
    </source>
</evidence>